<feature type="region of interest" description="Disordered" evidence="4">
    <location>
        <begin position="315"/>
        <end position="440"/>
    </location>
</feature>
<feature type="compositionally biased region" description="Basic and acidic residues" evidence="4">
    <location>
        <begin position="315"/>
        <end position="327"/>
    </location>
</feature>
<proteinExistence type="inferred from homology"/>
<evidence type="ECO:0000313" key="7">
    <source>
        <dbReference type="Proteomes" id="UP000016088"/>
    </source>
</evidence>
<dbReference type="GO" id="GO:0000974">
    <property type="term" value="C:Prp19 complex"/>
    <property type="evidence" value="ECO:0007669"/>
    <property type="project" value="EnsemblFungi"/>
</dbReference>
<keyword evidence="3" id="KW-0539">Nucleus</keyword>
<reference evidence="6 7" key="1">
    <citation type="journal article" date="2011" name="Science">
        <title>Comparative functional genomics of the fission yeasts.</title>
        <authorList>
            <person name="Rhind N."/>
            <person name="Chen Z."/>
            <person name="Yassour M."/>
            <person name="Thompson D.A."/>
            <person name="Haas B.J."/>
            <person name="Habib N."/>
            <person name="Wapinski I."/>
            <person name="Roy S."/>
            <person name="Lin M.F."/>
            <person name="Heiman D.I."/>
            <person name="Young S.K."/>
            <person name="Furuya K."/>
            <person name="Guo Y."/>
            <person name="Pidoux A."/>
            <person name="Chen H.M."/>
            <person name="Robbertse B."/>
            <person name="Goldberg J.M."/>
            <person name="Aoki K."/>
            <person name="Bayne E.H."/>
            <person name="Berlin A.M."/>
            <person name="Desjardins C.A."/>
            <person name="Dobbs E."/>
            <person name="Dukaj L."/>
            <person name="Fan L."/>
            <person name="FitzGerald M.G."/>
            <person name="French C."/>
            <person name="Gujja S."/>
            <person name="Hansen K."/>
            <person name="Keifenheim D."/>
            <person name="Levin J.Z."/>
            <person name="Mosher R.A."/>
            <person name="Mueller C.A."/>
            <person name="Pfiffner J."/>
            <person name="Priest M."/>
            <person name="Russ C."/>
            <person name="Smialowska A."/>
            <person name="Swoboda P."/>
            <person name="Sykes S.M."/>
            <person name="Vaughn M."/>
            <person name="Vengrova S."/>
            <person name="Yoder R."/>
            <person name="Zeng Q."/>
            <person name="Allshire R."/>
            <person name="Baulcombe D."/>
            <person name="Birren B.W."/>
            <person name="Brown W."/>
            <person name="Ekwall K."/>
            <person name="Kellis M."/>
            <person name="Leatherwood J."/>
            <person name="Levin H."/>
            <person name="Margalit H."/>
            <person name="Martienssen R."/>
            <person name="Nieduszynski C.A."/>
            <person name="Spatafora J.W."/>
            <person name="Friedman N."/>
            <person name="Dalgaard J.Z."/>
            <person name="Baumann P."/>
            <person name="Niki H."/>
            <person name="Regev A."/>
            <person name="Nusbaum C."/>
        </authorList>
    </citation>
    <scope>NUCLEOTIDE SEQUENCE [LARGE SCALE GENOMIC DNA]</scope>
    <source>
        <strain evidence="7">yFS286</strain>
    </source>
</reference>
<feature type="region of interest" description="Disordered" evidence="4">
    <location>
        <begin position="1"/>
        <end position="38"/>
    </location>
</feature>
<sequence>MSLLSSELARILPNPESDEEEENSYVFDESPKKESQEVIHKSIPPYLHRKGWVPTSLEDFADGGAYPEINIAQYPLDMGKKRANTSSGNSLALQVNSSGGVDYGAIARQGHEHGELVQSSFQDLIPLRARIGVGEISVEKPPEEQKQLVANKTKAALEKIVNGKISQSQPKSALVQKPDDPVYIRYTPSNQMGQAPSKQRIIKLVTEEQDPMEPPKFRHKKVPRGPPSPPVPVLHSPPRKVTAKEQQDWQIPPSISNWKNPKGYTIPLDKRLAADGRGLNDVEISDGFAKFSEALFTAERQAREEVRYRAIMRQKVAEKEKQEKEQRLFMLAQKAREERTGHVSNRQSVDRSPSDVNDKRSRSESPVNSDVDVDGNEEEDEGLRRREEIRRERRRQYEKELRLNRMGAEKRAQLSGADRPRDVSERVALGLSKPSMSSETMVDSRLFNQASGLGSVFQDEDSYNIYDKPWRAAPASTLYRPGATLGRHVDASAELERISSENRYDVLGSVPKMFKGADEASQNASGPVVFEKDVDPFGVNNFLDTVSSSKK</sequence>
<dbReference type="GO" id="GO:0060090">
    <property type="term" value="F:molecular adaptor activity"/>
    <property type="evidence" value="ECO:0007669"/>
    <property type="project" value="EnsemblFungi"/>
</dbReference>
<dbReference type="OMA" id="YGQRRGW"/>
<dbReference type="GeneID" id="25031861"/>
<name>S9RI40_SCHOY</name>
<evidence type="ECO:0000313" key="6">
    <source>
        <dbReference type="EMBL" id="EPX73669.1"/>
    </source>
</evidence>
<gene>
    <name evidence="6" type="ORF">SOCG_02887</name>
</gene>
<dbReference type="RefSeq" id="XP_013016831.1">
    <property type="nucleotide sequence ID" value="XM_013161377.1"/>
</dbReference>
<feature type="domain" description="SKI-interacting protein SKIP SNW" evidence="5">
    <location>
        <begin position="183"/>
        <end position="339"/>
    </location>
</feature>
<dbReference type="InterPro" id="IPR017862">
    <property type="entry name" value="SKI-int_prot_SKIP"/>
</dbReference>
<dbReference type="HOGENOM" id="CLU_006601_2_0_1"/>
<dbReference type="VEuPathDB" id="FungiDB:SOCG_02887"/>
<dbReference type="GO" id="GO:0003723">
    <property type="term" value="F:RNA binding"/>
    <property type="evidence" value="ECO:0007669"/>
    <property type="project" value="EnsemblFungi"/>
</dbReference>
<dbReference type="GO" id="GO:0000398">
    <property type="term" value="P:mRNA splicing, via spliceosome"/>
    <property type="evidence" value="ECO:0007669"/>
    <property type="project" value="InterPro"/>
</dbReference>
<keyword evidence="3" id="KW-0747">Spliceosome</keyword>
<evidence type="ECO:0000256" key="2">
    <source>
        <dbReference type="ARBA" id="ARBA00022160"/>
    </source>
</evidence>
<feature type="compositionally biased region" description="Polar residues" evidence="4">
    <location>
        <begin position="187"/>
        <end position="197"/>
    </location>
</feature>
<feature type="region of interest" description="Disordered" evidence="4">
    <location>
        <begin position="165"/>
        <end position="263"/>
    </location>
</feature>
<comment type="subunit">
    <text evidence="3">Associated with the spliceosome.</text>
</comment>
<dbReference type="EMBL" id="KE503206">
    <property type="protein sequence ID" value="EPX73669.1"/>
    <property type="molecule type" value="Genomic_DNA"/>
</dbReference>
<comment type="subcellular location">
    <subcellularLocation>
        <location evidence="3">Nucleus</location>
    </subcellularLocation>
</comment>
<dbReference type="Proteomes" id="UP000016088">
    <property type="component" value="Unassembled WGS sequence"/>
</dbReference>
<feature type="compositionally biased region" description="Basic and acidic residues" evidence="4">
    <location>
        <begin position="29"/>
        <end position="38"/>
    </location>
</feature>
<feature type="compositionally biased region" description="Basic and acidic residues" evidence="4">
    <location>
        <begin position="382"/>
        <end position="425"/>
    </location>
</feature>
<comment type="similarity">
    <text evidence="1 3">Belongs to the SNW family.</text>
</comment>
<evidence type="ECO:0000256" key="3">
    <source>
        <dbReference type="RuleBase" id="RU367140"/>
    </source>
</evidence>
<organism evidence="6 7">
    <name type="scientific">Schizosaccharomyces octosporus (strain yFS286)</name>
    <name type="common">Fission yeast</name>
    <name type="synonym">Octosporomyces octosporus</name>
    <dbReference type="NCBI Taxonomy" id="483514"/>
    <lineage>
        <taxon>Eukaryota</taxon>
        <taxon>Fungi</taxon>
        <taxon>Dikarya</taxon>
        <taxon>Ascomycota</taxon>
        <taxon>Taphrinomycotina</taxon>
        <taxon>Schizosaccharomycetes</taxon>
        <taxon>Schizosaccharomycetales</taxon>
        <taxon>Schizosaccharomycetaceae</taxon>
        <taxon>Schizosaccharomyces</taxon>
    </lineage>
</organism>
<dbReference type="GO" id="GO:0071014">
    <property type="term" value="C:post-mRNA release spliceosomal complex"/>
    <property type="evidence" value="ECO:0007669"/>
    <property type="project" value="EnsemblFungi"/>
</dbReference>
<dbReference type="AlphaFoldDB" id="S9RI40"/>
<keyword evidence="3" id="KW-0507">mRNA processing</keyword>
<comment type="function">
    <text evidence="3">Involved in pre-mRNA splicing.</text>
</comment>
<dbReference type="eggNOG" id="KOG2441">
    <property type="taxonomic scope" value="Eukaryota"/>
</dbReference>
<evidence type="ECO:0000256" key="1">
    <source>
        <dbReference type="ARBA" id="ARBA00010197"/>
    </source>
</evidence>
<evidence type="ECO:0000259" key="5">
    <source>
        <dbReference type="Pfam" id="PF02731"/>
    </source>
</evidence>
<dbReference type="PANTHER" id="PTHR12096">
    <property type="entry name" value="NUCLEAR PROTEIN SKIP-RELATED"/>
    <property type="match status" value="1"/>
</dbReference>
<protein>
    <recommendedName>
        <fullName evidence="2 3">Pre-mRNA-processing protein 45</fullName>
    </recommendedName>
</protein>
<feature type="compositionally biased region" description="Acidic residues" evidence="4">
    <location>
        <begin position="371"/>
        <end position="381"/>
    </location>
</feature>
<dbReference type="Pfam" id="PF02731">
    <property type="entry name" value="SKIP_SNW"/>
    <property type="match status" value="1"/>
</dbReference>
<dbReference type="InterPro" id="IPR004015">
    <property type="entry name" value="SKI-int_prot_SKIP_SNW-dom"/>
</dbReference>
<feature type="compositionally biased region" description="Basic and acidic residues" evidence="4">
    <location>
        <begin position="348"/>
        <end position="363"/>
    </location>
</feature>
<evidence type="ECO:0000256" key="4">
    <source>
        <dbReference type="SAM" id="MobiDB-lite"/>
    </source>
</evidence>
<keyword evidence="7" id="KW-1185">Reference proteome</keyword>
<keyword evidence="3" id="KW-0508">mRNA splicing</keyword>
<accession>S9RI40</accession>
<dbReference type="OrthoDB" id="666364at2759"/>